<proteinExistence type="predicted"/>
<name>A0ABU1AN37_9BACT</name>
<reference evidence="1 2" key="1">
    <citation type="submission" date="2023-04" db="EMBL/GenBank/DDBJ databases">
        <title>A novel bacteria isolated from coastal sediment.</title>
        <authorList>
            <person name="Liu X.-J."/>
            <person name="Du Z.-J."/>
        </authorList>
    </citation>
    <scope>NUCLEOTIDE SEQUENCE [LARGE SCALE GENOMIC DNA]</scope>
    <source>
        <strain evidence="1 2">SDUM461004</strain>
    </source>
</reference>
<dbReference type="RefSeq" id="WP_308986649.1">
    <property type="nucleotide sequence ID" value="NZ_JARXIC010000053.1"/>
</dbReference>
<evidence type="ECO:0008006" key="3">
    <source>
        <dbReference type="Google" id="ProtNLM"/>
    </source>
</evidence>
<evidence type="ECO:0000313" key="2">
    <source>
        <dbReference type="Proteomes" id="UP001243717"/>
    </source>
</evidence>
<dbReference type="EMBL" id="JARXIC010000053">
    <property type="protein sequence ID" value="MDQ8196212.1"/>
    <property type="molecule type" value="Genomic_DNA"/>
</dbReference>
<organism evidence="1 2">
    <name type="scientific">Thalassobacterium sedimentorum</name>
    <dbReference type="NCBI Taxonomy" id="3041258"/>
    <lineage>
        <taxon>Bacteria</taxon>
        <taxon>Pseudomonadati</taxon>
        <taxon>Verrucomicrobiota</taxon>
        <taxon>Opitutia</taxon>
        <taxon>Puniceicoccales</taxon>
        <taxon>Coraliomargaritaceae</taxon>
        <taxon>Thalassobacterium</taxon>
    </lineage>
</organism>
<protein>
    <recommendedName>
        <fullName evidence="3">RHS repeat protein</fullName>
    </recommendedName>
</protein>
<gene>
    <name evidence="1" type="ORF">QEH59_17390</name>
</gene>
<keyword evidence="2" id="KW-1185">Reference proteome</keyword>
<sequence>MSRLSSLLKSALLALLAATSGAVIVGAQGLLLGSRPNVLGNANQFGYARIVKELGSFPLGESRSLPVSLVFSSDPSIEPGLLGPGWSLPLFDSTAYRSRRGVLVWESPDEYRRFFVADSQAEVRRDENGYVSQKTDWVAVEHERRGSIRIMSVKDPEQMFEYRDGQLFEFCYGKGTPTYAVVYGGRGNLRRVFDRDTQRTVMEVRYSGSDVQELVVGEQSTEVQMGEGDWTVPDGKVNYRNYRVSFLLRLGSEADGERYSYTKDDTVTRAVAKGQRLAVNRLTLEDSGRESWLSYEAQSGLIVADSGGVYTVQNDAYNPFVEAEKGQPRVSPRLVKIERQPNSGGKPEMWSRDWPKGLETFTEPDGKLTRRTWIMANGAAYGKLRRIEEQVDGKWEMVKMMTYRPDGKLLREIDKTGKMIVHEYAKDGALNRTKINGVVSYLQSENLGSSLIIEKLSATKTLTTRITNNVSIQIIEDSASNQKVYLINNHENQISFND</sequence>
<accession>A0ABU1AN37</accession>
<evidence type="ECO:0000313" key="1">
    <source>
        <dbReference type="EMBL" id="MDQ8196212.1"/>
    </source>
</evidence>
<comment type="caution">
    <text evidence="1">The sequence shown here is derived from an EMBL/GenBank/DDBJ whole genome shotgun (WGS) entry which is preliminary data.</text>
</comment>
<dbReference type="Proteomes" id="UP001243717">
    <property type="component" value="Unassembled WGS sequence"/>
</dbReference>